<dbReference type="FunFam" id="3.30.160.60:FF:000072">
    <property type="entry name" value="zinc finger protein 143 isoform X1"/>
    <property type="match status" value="1"/>
</dbReference>
<organism evidence="8 9">
    <name type="scientific">Mortierella alpina</name>
    <name type="common">Oleaginous fungus</name>
    <name type="synonym">Mortierella renispora</name>
    <dbReference type="NCBI Taxonomy" id="64518"/>
    <lineage>
        <taxon>Eukaryota</taxon>
        <taxon>Fungi</taxon>
        <taxon>Fungi incertae sedis</taxon>
        <taxon>Mucoromycota</taxon>
        <taxon>Mortierellomycotina</taxon>
        <taxon>Mortierellomycetes</taxon>
        <taxon>Mortierellales</taxon>
        <taxon>Mortierellaceae</taxon>
        <taxon>Mortierella</taxon>
    </lineage>
</organism>
<feature type="compositionally biased region" description="Polar residues" evidence="6">
    <location>
        <begin position="140"/>
        <end position="155"/>
    </location>
</feature>
<feature type="compositionally biased region" description="Low complexity" evidence="6">
    <location>
        <begin position="236"/>
        <end position="245"/>
    </location>
</feature>
<evidence type="ECO:0000256" key="3">
    <source>
        <dbReference type="ARBA" id="ARBA00022771"/>
    </source>
</evidence>
<dbReference type="SUPFAM" id="SSF57667">
    <property type="entry name" value="beta-beta-alpha zinc fingers"/>
    <property type="match status" value="1"/>
</dbReference>
<feature type="compositionally biased region" description="Low complexity" evidence="6">
    <location>
        <begin position="666"/>
        <end position="693"/>
    </location>
</feature>
<feature type="region of interest" description="Disordered" evidence="6">
    <location>
        <begin position="171"/>
        <end position="245"/>
    </location>
</feature>
<feature type="domain" description="C2H2-type" evidence="7">
    <location>
        <begin position="253"/>
        <end position="282"/>
    </location>
</feature>
<dbReference type="InterPro" id="IPR013087">
    <property type="entry name" value="Znf_C2H2_type"/>
</dbReference>
<evidence type="ECO:0000256" key="4">
    <source>
        <dbReference type="ARBA" id="ARBA00022833"/>
    </source>
</evidence>
<sequence>MSTASAPRSPAASHSDTFYNTQGRHPEHFNRSSLGSKSPVPSAPLHMDYSEDDVALTQQSKRLAGLSITNFSGTKVSILNDSSSELASSPAQDALAEPPRLSLSQDSQERTTVEECTSERRAQHTQRDKNYPSHHRPHPQESSCDTGRSSSLTNASTPIYSSLELASKASQRSRSLSGGSKLSPHLTATVGAADSPSSSSASVSSPTHTHFHRSCSEDNASDDPESYRRMSDPAHSTSGSSSTTGPTFVKRKYSCSYPGCNKCFTTSGHLARHNRIHTGERNFSCLMPGCPSRFSRQDNMMQHYRTHISPKSRRGIPKKRDYFMLDHTANHSQDGLVVFHGGMGHREQSPGGEHGMHHQHIAKIASLSRHGSRQNSPPRFNPFDRSSSVDYTARNSTESHNGGGSLRHKNSGIIQTHQHHTPLPHFNVHAHALGLAHPHPQPHQSTRAKSVQGSLPSPLTPTMSQPQSYQHPSYSSRQHEQHHTSSYDSEHSYRQDAMLVSPTSPPTQDVERMDGVSSVQERQGYYTPHPYSQQKSQYHSQHQSRYQNAHHSSSLPPQAHAGHAHQNGYQLPPLSLEAQERHGQLPSEKSSSSSHFHHQKQHNSTPPSPQSTPQTPTRYRFDPIQDCLQQDKQHRQQPREQYEEHNDHRSRFQSQYHDAAAKQEDTSMATTAQSSAMSSTSSMSSISSSSSTSRQGHPSQPHKQQQEPKREATEEMSGLAHLAQIVTTYG</sequence>
<dbReference type="PROSITE" id="PS00028">
    <property type="entry name" value="ZINC_FINGER_C2H2_1"/>
    <property type="match status" value="2"/>
</dbReference>
<evidence type="ECO:0000259" key="7">
    <source>
        <dbReference type="PROSITE" id="PS50157"/>
    </source>
</evidence>
<evidence type="ECO:0000256" key="1">
    <source>
        <dbReference type="ARBA" id="ARBA00022723"/>
    </source>
</evidence>
<feature type="compositionally biased region" description="Low complexity" evidence="6">
    <location>
        <begin position="171"/>
        <end position="183"/>
    </location>
</feature>
<keyword evidence="2" id="KW-0677">Repeat</keyword>
<feature type="compositionally biased region" description="Polar residues" evidence="6">
    <location>
        <begin position="373"/>
        <end position="400"/>
    </location>
</feature>
<feature type="domain" description="C2H2-type" evidence="7">
    <location>
        <begin position="283"/>
        <end position="312"/>
    </location>
</feature>
<feature type="compositionally biased region" description="Polar residues" evidence="6">
    <location>
        <begin position="445"/>
        <end position="463"/>
    </location>
</feature>
<dbReference type="EMBL" id="JAIFTL010000077">
    <property type="protein sequence ID" value="KAG9324090.1"/>
    <property type="molecule type" value="Genomic_DNA"/>
</dbReference>
<name>A0A9P8A780_MORAP</name>
<accession>A0A9P8A780</accession>
<feature type="compositionally biased region" description="Basic and acidic residues" evidence="6">
    <location>
        <begin position="704"/>
        <end position="713"/>
    </location>
</feature>
<feature type="region of interest" description="Disordered" evidence="6">
    <location>
        <begin position="82"/>
        <end position="155"/>
    </location>
</feature>
<feature type="compositionally biased region" description="Basic and acidic residues" evidence="6">
    <location>
        <begin position="477"/>
        <end position="494"/>
    </location>
</feature>
<comment type="caution">
    <text evidence="8">The sequence shown here is derived from an EMBL/GenBank/DDBJ whole genome shotgun (WGS) entry which is preliminary data.</text>
</comment>
<dbReference type="PANTHER" id="PTHR14003:SF19">
    <property type="entry name" value="YY2 TRANSCRIPTION FACTOR"/>
    <property type="match status" value="1"/>
</dbReference>
<proteinExistence type="predicted"/>
<dbReference type="GO" id="GO:0031519">
    <property type="term" value="C:PcG protein complex"/>
    <property type="evidence" value="ECO:0007669"/>
    <property type="project" value="TreeGrafter"/>
</dbReference>
<dbReference type="AlphaFoldDB" id="A0A9P8A780"/>
<dbReference type="SMART" id="SM00355">
    <property type="entry name" value="ZnF_C2H2"/>
    <property type="match status" value="2"/>
</dbReference>
<dbReference type="GO" id="GO:0000785">
    <property type="term" value="C:chromatin"/>
    <property type="evidence" value="ECO:0007669"/>
    <property type="project" value="TreeGrafter"/>
</dbReference>
<dbReference type="PANTHER" id="PTHR14003">
    <property type="entry name" value="TRANSCRIPTIONAL REPRESSOR PROTEIN YY"/>
    <property type="match status" value="1"/>
</dbReference>
<feature type="region of interest" description="Disordered" evidence="6">
    <location>
        <begin position="1"/>
        <end position="47"/>
    </location>
</feature>
<evidence type="ECO:0000256" key="2">
    <source>
        <dbReference type="ARBA" id="ARBA00022737"/>
    </source>
</evidence>
<dbReference type="Proteomes" id="UP000717515">
    <property type="component" value="Unassembled WGS sequence"/>
</dbReference>
<feature type="compositionally biased region" description="Low complexity" evidence="6">
    <location>
        <begin position="1"/>
        <end position="15"/>
    </location>
</feature>
<keyword evidence="3 5" id="KW-0863">Zinc-finger</keyword>
<feature type="compositionally biased region" description="Polar residues" evidence="6">
    <location>
        <begin position="82"/>
        <end position="91"/>
    </location>
</feature>
<feature type="compositionally biased region" description="Polar residues" evidence="6">
    <location>
        <begin position="694"/>
        <end position="703"/>
    </location>
</feature>
<feature type="compositionally biased region" description="Low complexity" evidence="6">
    <location>
        <begin position="529"/>
        <end position="547"/>
    </location>
</feature>
<feature type="region of interest" description="Disordered" evidence="6">
    <location>
        <begin position="366"/>
        <end position="410"/>
    </location>
</feature>
<feature type="compositionally biased region" description="Low complexity" evidence="6">
    <location>
        <begin position="435"/>
        <end position="444"/>
    </location>
</feature>
<feature type="compositionally biased region" description="Low complexity" evidence="6">
    <location>
        <begin position="464"/>
        <end position="476"/>
    </location>
</feature>
<dbReference type="GO" id="GO:0008270">
    <property type="term" value="F:zinc ion binding"/>
    <property type="evidence" value="ECO:0007669"/>
    <property type="project" value="UniProtKB-KW"/>
</dbReference>
<keyword evidence="1" id="KW-0479">Metal-binding</keyword>
<evidence type="ECO:0000256" key="6">
    <source>
        <dbReference type="SAM" id="MobiDB-lite"/>
    </source>
</evidence>
<dbReference type="PROSITE" id="PS50157">
    <property type="entry name" value="ZINC_FINGER_C2H2_2"/>
    <property type="match status" value="2"/>
</dbReference>
<feature type="compositionally biased region" description="Basic and acidic residues" evidence="6">
    <location>
        <begin position="107"/>
        <end position="131"/>
    </location>
</feature>
<dbReference type="GO" id="GO:0005667">
    <property type="term" value="C:transcription regulator complex"/>
    <property type="evidence" value="ECO:0007669"/>
    <property type="project" value="TreeGrafter"/>
</dbReference>
<feature type="compositionally biased region" description="Basic and acidic residues" evidence="6">
    <location>
        <begin position="619"/>
        <end position="650"/>
    </location>
</feature>
<evidence type="ECO:0000256" key="5">
    <source>
        <dbReference type="PROSITE-ProRule" id="PRU00042"/>
    </source>
</evidence>
<protein>
    <recommendedName>
        <fullName evidence="7">C2H2-type domain-containing protein</fullName>
    </recommendedName>
</protein>
<keyword evidence="4" id="KW-0862">Zinc</keyword>
<gene>
    <name evidence="8" type="ORF">KVV02_008497</name>
</gene>
<dbReference type="GO" id="GO:0000981">
    <property type="term" value="F:DNA-binding transcription factor activity, RNA polymerase II-specific"/>
    <property type="evidence" value="ECO:0007669"/>
    <property type="project" value="UniProtKB-ARBA"/>
</dbReference>
<dbReference type="GO" id="GO:0000978">
    <property type="term" value="F:RNA polymerase II cis-regulatory region sequence-specific DNA binding"/>
    <property type="evidence" value="ECO:0007669"/>
    <property type="project" value="TreeGrafter"/>
</dbReference>
<evidence type="ECO:0000313" key="8">
    <source>
        <dbReference type="EMBL" id="KAG9324090.1"/>
    </source>
</evidence>
<dbReference type="Gene3D" id="3.30.160.60">
    <property type="entry name" value="Classic Zinc Finger"/>
    <property type="match status" value="2"/>
</dbReference>
<reference evidence="8" key="1">
    <citation type="submission" date="2021-07" db="EMBL/GenBank/DDBJ databases">
        <title>Draft genome of Mortierella alpina, strain LL118, isolated from an aspen leaf litter sample.</title>
        <authorList>
            <person name="Yang S."/>
            <person name="Vinatzer B.A."/>
        </authorList>
    </citation>
    <scope>NUCLEOTIDE SEQUENCE</scope>
    <source>
        <strain evidence="8">LL118</strain>
    </source>
</reference>
<evidence type="ECO:0000313" key="9">
    <source>
        <dbReference type="Proteomes" id="UP000717515"/>
    </source>
</evidence>
<feature type="compositionally biased region" description="Low complexity" evidence="6">
    <location>
        <begin position="192"/>
        <end position="205"/>
    </location>
</feature>
<feature type="region of interest" description="Disordered" evidence="6">
    <location>
        <begin position="435"/>
        <end position="730"/>
    </location>
</feature>
<dbReference type="InterPro" id="IPR036236">
    <property type="entry name" value="Znf_C2H2_sf"/>
</dbReference>